<dbReference type="InterPro" id="IPR009003">
    <property type="entry name" value="Peptidase_S1_PA"/>
</dbReference>
<dbReference type="EMBL" id="RBIL01000001">
    <property type="protein sequence ID" value="RKQ93517.1"/>
    <property type="molecule type" value="Genomic_DNA"/>
</dbReference>
<accession>A0A660LEI4</accession>
<dbReference type="RefSeq" id="WP_170179150.1">
    <property type="nucleotide sequence ID" value="NZ_RBIL01000001.1"/>
</dbReference>
<keyword evidence="3" id="KW-1185">Reference proteome</keyword>
<dbReference type="Gene3D" id="2.40.10.10">
    <property type="entry name" value="Trypsin-like serine proteases"/>
    <property type="match status" value="2"/>
</dbReference>
<proteinExistence type="predicted"/>
<dbReference type="Proteomes" id="UP000278962">
    <property type="component" value="Unassembled WGS sequence"/>
</dbReference>
<evidence type="ECO:0000313" key="3">
    <source>
        <dbReference type="Proteomes" id="UP000278962"/>
    </source>
</evidence>
<protein>
    <recommendedName>
        <fullName evidence="4">Trypsin</fullName>
    </recommendedName>
</protein>
<dbReference type="SUPFAM" id="SSF50494">
    <property type="entry name" value="Trypsin-like serine proteases"/>
    <property type="match status" value="1"/>
</dbReference>
<dbReference type="AlphaFoldDB" id="A0A660LEI4"/>
<dbReference type="Gene3D" id="3.30.300.50">
    <property type="match status" value="1"/>
</dbReference>
<feature type="compositionally biased region" description="Low complexity" evidence="1">
    <location>
        <begin position="28"/>
        <end position="41"/>
    </location>
</feature>
<organism evidence="2 3">
    <name type="scientific">Solirubrobacter pauli</name>
    <dbReference type="NCBI Taxonomy" id="166793"/>
    <lineage>
        <taxon>Bacteria</taxon>
        <taxon>Bacillati</taxon>
        <taxon>Actinomycetota</taxon>
        <taxon>Thermoleophilia</taxon>
        <taxon>Solirubrobacterales</taxon>
        <taxon>Solirubrobacteraceae</taxon>
        <taxon>Solirubrobacter</taxon>
    </lineage>
</organism>
<dbReference type="NCBIfam" id="NF033679">
    <property type="entry name" value="DNRLRE_dom"/>
    <property type="match status" value="1"/>
</dbReference>
<feature type="region of interest" description="Disordered" evidence="1">
    <location>
        <begin position="16"/>
        <end position="49"/>
    </location>
</feature>
<evidence type="ECO:0000313" key="2">
    <source>
        <dbReference type="EMBL" id="RKQ93517.1"/>
    </source>
</evidence>
<dbReference type="InterPro" id="IPR043504">
    <property type="entry name" value="Peptidase_S1_PA_chymotrypsin"/>
</dbReference>
<comment type="caution">
    <text evidence="2">The sequence shown here is derived from an EMBL/GenBank/DDBJ whole genome shotgun (WGS) entry which is preliminary data.</text>
</comment>
<dbReference type="InterPro" id="IPR035070">
    <property type="entry name" value="Streptogrisin_prodomain"/>
</dbReference>
<evidence type="ECO:0000256" key="1">
    <source>
        <dbReference type="SAM" id="MobiDB-lite"/>
    </source>
</evidence>
<name>A0A660LEI4_9ACTN</name>
<reference evidence="2 3" key="1">
    <citation type="submission" date="2018-10" db="EMBL/GenBank/DDBJ databases">
        <title>Genomic Encyclopedia of Archaeal and Bacterial Type Strains, Phase II (KMG-II): from individual species to whole genera.</title>
        <authorList>
            <person name="Goeker M."/>
        </authorList>
    </citation>
    <scope>NUCLEOTIDE SEQUENCE [LARGE SCALE GENOMIC DNA]</scope>
    <source>
        <strain evidence="2 3">DSM 14954</strain>
    </source>
</reference>
<sequence length="854" mass="92326">MTLVALALPSVALADSARNDTSRTGVRAAAPPLDPLPAASARRGADVPHLRTRTSRTYEARDGSYETRLSPESINYQDDLDRWQPIDNRLRIDGDVVRNGANRYVFTAPRRLTDNAQIKVGADSSWVAFAPSGARGTARVDGSSVTYANAWPGVDLRYTATGDAVREEMVVRDRASARDFHFGLRLPAGTVAQEAGDGVTQLRDATGAKRMRLSSAWMVDAAGARAPVTSKLTRGVGGWSMRISPDRGWLAAHERKWPVRVDPTVVVGETLGCTIAWDELREDEESYCGEGLVVGEVCQDVCKYYRTLLRFDLGSLPPGAYIEAATLTGVDDIDEIGRLTKAWTNDVTWDTTDGSTEWTWPTLGGYFGGAGNDQVPIPDLTQLTRDWQSGAVANHGFFFAEALASRQDPLVEIDPVLSIQYAQTEDPDSAAQGNSLEDYTEDAGISAAEAARRLQLQDRFGSLNGAIEDAIDPADFGGTWFDDNDDGRFKIAIKTNQPSPPNAKIEDAEDLLADHDLLSEADFVAVEFNEAELDDAQDDVSAALSTLTDAGKVTVSADVELNGLLVEEATTITPTEHGQVTTAAGTVDPPTTIVAVDETDLRMEAREELDPCGLAPNGWLACPPPLRGGINLVSTGLDGCTAGFWAKDGSDEFIVTAGHCLGSVDTGWFTITAPTPEEASHPELLGQTSRVEWATNVKKDVGAIRVDGSDFENSAPGYIYVTANDESNTPHKENFEITRVARKRPPKGRRMCVTQAPPNPTANRHTVCGTVVNSNYEAKYDGHTVLHTVVVRTCKRSDESDREVKQQYVEGGSGGPVYRNHTAYGIGVAGRWCRMAFVSAGQLQTDLDLEIQTR</sequence>
<gene>
    <name evidence="2" type="ORF">C8N24_3385</name>
</gene>
<evidence type="ECO:0008006" key="4">
    <source>
        <dbReference type="Google" id="ProtNLM"/>
    </source>
</evidence>